<evidence type="ECO:0000313" key="1">
    <source>
        <dbReference type="EMBL" id="SIT48707.1"/>
    </source>
</evidence>
<gene>
    <name evidence="1" type="ORF">BN2475_1080027</name>
</gene>
<name>A0A1N7SN32_9BURK</name>
<proteinExistence type="predicted"/>
<dbReference type="STRING" id="1247936.BN2475_1080027"/>
<evidence type="ECO:0000313" key="2">
    <source>
        <dbReference type="Proteomes" id="UP000187012"/>
    </source>
</evidence>
<sequence length="106" mass="11410">MICLWSIGVAPVRGGHLLSLHAAKKVGKENGFKPLILKRVPWLGGDSGAINERSLAQQTAVTRLSFAPTPHCVRRGQVCKGNQRLFLCAVGSLRLRLGEAQTTPVV</sequence>
<protein>
    <submittedName>
        <fullName evidence="1">Uncharacterized protein</fullName>
    </submittedName>
</protein>
<reference evidence="1 2" key="1">
    <citation type="submission" date="2016-12" db="EMBL/GenBank/DDBJ databases">
        <authorList>
            <person name="Song W.-J."/>
            <person name="Kurnit D.M."/>
        </authorList>
    </citation>
    <scope>NUCLEOTIDE SEQUENCE [LARGE SCALE GENOMIC DNA]</scope>
    <source>
        <strain evidence="1 2">STM7296</strain>
    </source>
</reference>
<dbReference type="EMBL" id="CYGX02000108">
    <property type="protein sequence ID" value="SIT48707.1"/>
    <property type="molecule type" value="Genomic_DNA"/>
</dbReference>
<organism evidence="1 2">
    <name type="scientific">Paraburkholderia ribeironis</name>
    <dbReference type="NCBI Taxonomy" id="1247936"/>
    <lineage>
        <taxon>Bacteria</taxon>
        <taxon>Pseudomonadati</taxon>
        <taxon>Pseudomonadota</taxon>
        <taxon>Betaproteobacteria</taxon>
        <taxon>Burkholderiales</taxon>
        <taxon>Burkholderiaceae</taxon>
        <taxon>Paraburkholderia</taxon>
    </lineage>
</organism>
<dbReference type="AlphaFoldDB" id="A0A1N7SN32"/>
<keyword evidence="2" id="KW-1185">Reference proteome</keyword>
<accession>A0A1N7SN32</accession>
<dbReference type="Proteomes" id="UP000187012">
    <property type="component" value="Unassembled WGS sequence"/>
</dbReference>